<gene>
    <name evidence="2" type="ORF">KC01_LOCUS13229</name>
</gene>
<reference evidence="2 3" key="1">
    <citation type="submission" date="2024-04" db="EMBL/GenBank/DDBJ databases">
        <authorList>
            <person name="Waldvogel A.-M."/>
            <person name="Schoenle A."/>
        </authorList>
    </citation>
    <scope>NUCLEOTIDE SEQUENCE [LARGE SCALE GENOMIC DNA]</scope>
</reference>
<evidence type="ECO:0000313" key="3">
    <source>
        <dbReference type="Proteomes" id="UP001497482"/>
    </source>
</evidence>
<dbReference type="Proteomes" id="UP001497482">
    <property type="component" value="Chromosome 15"/>
</dbReference>
<dbReference type="Gene3D" id="3.90.550.10">
    <property type="entry name" value="Spore Coat Polysaccharide Biosynthesis Protein SpsA, Chain A"/>
    <property type="match status" value="1"/>
</dbReference>
<feature type="domain" description="Nucleotidyl transferase" evidence="1">
    <location>
        <begin position="2"/>
        <end position="259"/>
    </location>
</feature>
<dbReference type="SUPFAM" id="SSF53448">
    <property type="entry name" value="Nucleotide-diphospho-sugar transferases"/>
    <property type="match status" value="1"/>
</dbReference>
<evidence type="ECO:0000259" key="1">
    <source>
        <dbReference type="Pfam" id="PF00483"/>
    </source>
</evidence>
<dbReference type="PANTHER" id="PTHR42883:SF2">
    <property type="entry name" value="THYMIDYLYLTRANSFERASE"/>
    <property type="match status" value="1"/>
</dbReference>
<dbReference type="PANTHER" id="PTHR42883">
    <property type="entry name" value="GLUCOSE-1-PHOSPHATE THYMIDYLTRANSFERASE"/>
    <property type="match status" value="1"/>
</dbReference>
<organism evidence="2 3">
    <name type="scientific">Knipowitschia caucasica</name>
    <name type="common">Caucasian dwarf goby</name>
    <name type="synonym">Pomatoschistus caucasicus</name>
    <dbReference type="NCBI Taxonomy" id="637954"/>
    <lineage>
        <taxon>Eukaryota</taxon>
        <taxon>Metazoa</taxon>
        <taxon>Chordata</taxon>
        <taxon>Craniata</taxon>
        <taxon>Vertebrata</taxon>
        <taxon>Euteleostomi</taxon>
        <taxon>Actinopterygii</taxon>
        <taxon>Neopterygii</taxon>
        <taxon>Teleostei</taxon>
        <taxon>Neoteleostei</taxon>
        <taxon>Acanthomorphata</taxon>
        <taxon>Gobiaria</taxon>
        <taxon>Gobiiformes</taxon>
        <taxon>Gobioidei</taxon>
        <taxon>Gobiidae</taxon>
        <taxon>Gobiinae</taxon>
        <taxon>Knipowitschia</taxon>
    </lineage>
</organism>
<dbReference type="Pfam" id="PF00483">
    <property type="entry name" value="NTP_transferase"/>
    <property type="match status" value="1"/>
</dbReference>
<keyword evidence="3" id="KW-1185">Reference proteome</keyword>
<sequence length="275" mass="30784">MKAVVLAAGYGTRLQRDVQADSSGRFAQLSGVAKPLLPVGPCALVSHWVRALSAPGSCVDCIYVVTNAVYCAAFEAWASQFSNVQIISDGTRTNEDRLGAVACLNLAVKHFQIEDDIVVIGGDTLFKEDFSLTRVMQRFQELQAQCRDSCMVLSYQCKEEETCKYGILEVDDDSRALCMKEKPLPSETASRRACPCFYMFSKRSLPSLDLFFEEKKTAPIEEKDAPGIFVSWIISRSPVYVYPISGRFDVGNLPSYIECDLYFKEKLQDLQSYMF</sequence>
<accession>A0AAV2JYU0</accession>
<dbReference type="EMBL" id="OZ035837">
    <property type="protein sequence ID" value="CAL1582662.1"/>
    <property type="molecule type" value="Genomic_DNA"/>
</dbReference>
<protein>
    <recommendedName>
        <fullName evidence="1">Nucleotidyl transferase domain-containing protein</fullName>
    </recommendedName>
</protein>
<dbReference type="InterPro" id="IPR029044">
    <property type="entry name" value="Nucleotide-diphossugar_trans"/>
</dbReference>
<name>A0AAV2JYU0_KNICA</name>
<evidence type="ECO:0000313" key="2">
    <source>
        <dbReference type="EMBL" id="CAL1582662.1"/>
    </source>
</evidence>
<dbReference type="InterPro" id="IPR005835">
    <property type="entry name" value="NTP_transferase_dom"/>
</dbReference>
<dbReference type="AlphaFoldDB" id="A0AAV2JYU0"/>
<proteinExistence type="predicted"/>